<keyword evidence="4" id="KW-0804">Transcription</keyword>
<dbReference type="InParanoid" id="A0A132B3V2"/>
<dbReference type="PANTHER" id="PTHR47171">
    <property type="entry name" value="FARA-RELATED"/>
    <property type="match status" value="1"/>
</dbReference>
<dbReference type="RefSeq" id="XP_018061425.1">
    <property type="nucleotide sequence ID" value="XM_018208538.1"/>
</dbReference>
<feature type="domain" description="Xylanolytic transcriptional activator regulatory" evidence="6">
    <location>
        <begin position="135"/>
        <end position="204"/>
    </location>
</feature>
<dbReference type="GeneID" id="28818264"/>
<evidence type="ECO:0000256" key="1">
    <source>
        <dbReference type="ARBA" id="ARBA00022833"/>
    </source>
</evidence>
<dbReference type="SMART" id="SM00906">
    <property type="entry name" value="Fungal_trans"/>
    <property type="match status" value="1"/>
</dbReference>
<dbReference type="AlphaFoldDB" id="A0A132B3V2"/>
<dbReference type="PANTHER" id="PTHR47171:SF6">
    <property type="entry name" value="SPECIFIC TRANSCRIPTION FACTOR, PUTATIVE (AFU_ORTHOLOGUE AFUA_2G06130)-RELATED"/>
    <property type="match status" value="1"/>
</dbReference>
<accession>A0A132B3V2</accession>
<dbReference type="STRING" id="149040.A0A132B3V2"/>
<dbReference type="InterPro" id="IPR052073">
    <property type="entry name" value="Amide_Lactam_Regulators"/>
</dbReference>
<dbReference type="InterPro" id="IPR007219">
    <property type="entry name" value="XnlR_reg_dom"/>
</dbReference>
<dbReference type="CDD" id="cd12148">
    <property type="entry name" value="fungal_TF_MHR"/>
    <property type="match status" value="1"/>
</dbReference>
<dbReference type="GO" id="GO:0006351">
    <property type="term" value="P:DNA-templated transcription"/>
    <property type="evidence" value="ECO:0007669"/>
    <property type="project" value="InterPro"/>
</dbReference>
<evidence type="ECO:0000256" key="5">
    <source>
        <dbReference type="ARBA" id="ARBA00023242"/>
    </source>
</evidence>
<sequence length="368" mass="41770">HLTEPQRNYLRSVGTFRILPRATQDVLVTTYIASINGLLPILDSGKLFRQYSSGQASRYLIQAICLVACKTQQAVPYLRLSEKGALLTPIEFARKIYIGLDAAMKADFEPNRVTKIQILALLHVYNDGTYGIEDSSAHLSQAIQLVWALKIHFHWPGRSTEDELSMLWWSLWSLDRFNACISCTPIMIRDRDIQLARPPLGSDHQLQVMAIWLRLGDLLGEVFDLYRPVVAENLIEWGDEFISFSKLTDGLEARMFQPSHWVALELCFQVVAILSCRYNKPGSVSYKRRITACDRIQTLMSENRHTQLPPLPVIPYAATLSLTGGLCVLRDAQRERKIAQKDVAVRSQILEKLSSCWQNTEVVAKLGR</sequence>
<dbReference type="Pfam" id="PF04082">
    <property type="entry name" value="Fungal_trans"/>
    <property type="match status" value="1"/>
</dbReference>
<dbReference type="OrthoDB" id="10031947at2759"/>
<feature type="non-terminal residue" evidence="7">
    <location>
        <position position="368"/>
    </location>
</feature>
<dbReference type="KEGG" id="psco:LY89DRAFT_566089"/>
<dbReference type="EMBL" id="KQ947441">
    <property type="protein sequence ID" value="KUJ07070.1"/>
    <property type="molecule type" value="Genomic_DNA"/>
</dbReference>
<evidence type="ECO:0000259" key="6">
    <source>
        <dbReference type="SMART" id="SM00906"/>
    </source>
</evidence>
<gene>
    <name evidence="7" type="ORF">LY89DRAFT_566089</name>
</gene>
<keyword evidence="2" id="KW-0805">Transcription regulation</keyword>
<keyword evidence="1" id="KW-0862">Zinc</keyword>
<protein>
    <recommendedName>
        <fullName evidence="6">Xylanolytic transcriptional activator regulatory domain-containing protein</fullName>
    </recommendedName>
</protein>
<evidence type="ECO:0000313" key="8">
    <source>
        <dbReference type="Proteomes" id="UP000070700"/>
    </source>
</evidence>
<dbReference type="Proteomes" id="UP000070700">
    <property type="component" value="Unassembled WGS sequence"/>
</dbReference>
<keyword evidence="3" id="KW-0238">DNA-binding</keyword>
<organism evidence="7 8">
    <name type="scientific">Mollisia scopiformis</name>
    <name type="common">Conifer needle endophyte fungus</name>
    <name type="synonym">Phialocephala scopiformis</name>
    <dbReference type="NCBI Taxonomy" id="149040"/>
    <lineage>
        <taxon>Eukaryota</taxon>
        <taxon>Fungi</taxon>
        <taxon>Dikarya</taxon>
        <taxon>Ascomycota</taxon>
        <taxon>Pezizomycotina</taxon>
        <taxon>Leotiomycetes</taxon>
        <taxon>Helotiales</taxon>
        <taxon>Mollisiaceae</taxon>
        <taxon>Mollisia</taxon>
    </lineage>
</organism>
<evidence type="ECO:0000256" key="4">
    <source>
        <dbReference type="ARBA" id="ARBA00023163"/>
    </source>
</evidence>
<name>A0A132B3V2_MOLSC</name>
<evidence type="ECO:0000256" key="2">
    <source>
        <dbReference type="ARBA" id="ARBA00023015"/>
    </source>
</evidence>
<feature type="non-terminal residue" evidence="7">
    <location>
        <position position="1"/>
    </location>
</feature>
<proteinExistence type="predicted"/>
<dbReference type="GO" id="GO:0008270">
    <property type="term" value="F:zinc ion binding"/>
    <property type="evidence" value="ECO:0007669"/>
    <property type="project" value="InterPro"/>
</dbReference>
<reference evidence="7 8" key="1">
    <citation type="submission" date="2015-10" db="EMBL/GenBank/DDBJ databases">
        <title>Full genome of DAOMC 229536 Phialocephala scopiformis, a fungal endophyte of spruce producing the potent anti-insectan compound rugulosin.</title>
        <authorList>
            <consortium name="DOE Joint Genome Institute"/>
            <person name="Walker A.K."/>
            <person name="Frasz S.L."/>
            <person name="Seifert K.A."/>
            <person name="Miller J.D."/>
            <person name="Mondo S.J."/>
            <person name="Labutti K."/>
            <person name="Lipzen A."/>
            <person name="Dockter R."/>
            <person name="Kennedy M."/>
            <person name="Grigoriev I.V."/>
            <person name="Spatafora J.W."/>
        </authorList>
    </citation>
    <scope>NUCLEOTIDE SEQUENCE [LARGE SCALE GENOMIC DNA]</scope>
    <source>
        <strain evidence="7 8">CBS 120377</strain>
    </source>
</reference>
<dbReference type="GO" id="GO:0003677">
    <property type="term" value="F:DNA binding"/>
    <property type="evidence" value="ECO:0007669"/>
    <property type="project" value="UniProtKB-KW"/>
</dbReference>
<keyword evidence="8" id="KW-1185">Reference proteome</keyword>
<keyword evidence="5" id="KW-0539">Nucleus</keyword>
<evidence type="ECO:0000256" key="3">
    <source>
        <dbReference type="ARBA" id="ARBA00023125"/>
    </source>
</evidence>
<evidence type="ECO:0000313" key="7">
    <source>
        <dbReference type="EMBL" id="KUJ07070.1"/>
    </source>
</evidence>